<proteinExistence type="predicted"/>
<reference evidence="1 2" key="1">
    <citation type="journal article" date="2014" name="Genome Announc.">
        <title>Draft Genome Sequence of the Antitrypanosomally Active Sponge-Associated Bacterium Actinokineospora sp. Strain EG49.</title>
        <authorList>
            <person name="Harjes J."/>
            <person name="Ryu T."/>
            <person name="Abdelmohsen U.R."/>
            <person name="Moitinho-Silva L."/>
            <person name="Horn H."/>
            <person name="Ravasi T."/>
            <person name="Hentschel U."/>
        </authorList>
    </citation>
    <scope>NUCLEOTIDE SEQUENCE [LARGE SCALE GENOMIC DNA]</scope>
    <source>
        <strain evidence="1 2">EG49</strain>
    </source>
</reference>
<evidence type="ECO:0000313" key="1">
    <source>
        <dbReference type="EMBL" id="EWC58431.1"/>
    </source>
</evidence>
<evidence type="ECO:0000313" key="2">
    <source>
        <dbReference type="Proteomes" id="UP000019277"/>
    </source>
</evidence>
<name>W7IPF1_9PSEU</name>
<keyword evidence="2" id="KW-1185">Reference proteome</keyword>
<gene>
    <name evidence="1" type="ORF">UO65_6323</name>
</gene>
<dbReference type="InterPro" id="IPR036597">
    <property type="entry name" value="Fido-like_dom_sf"/>
</dbReference>
<accession>W7IPF1</accession>
<dbReference type="EMBL" id="AYXG01000241">
    <property type="protein sequence ID" value="EWC58431.1"/>
    <property type="molecule type" value="Genomic_DNA"/>
</dbReference>
<dbReference type="AlphaFoldDB" id="W7IPF1"/>
<dbReference type="Proteomes" id="UP000019277">
    <property type="component" value="Unassembled WGS sequence"/>
</dbReference>
<protein>
    <submittedName>
        <fullName evidence="1">Uncharacterized protein</fullName>
    </submittedName>
</protein>
<sequence>MRAFLRQLAASAGWRLDWSELNRQLNINASYHNLATAETGELIKVLEPVVVKM</sequence>
<organism evidence="1 2">
    <name type="scientific">Actinokineospora spheciospongiae</name>
    <dbReference type="NCBI Taxonomy" id="909613"/>
    <lineage>
        <taxon>Bacteria</taxon>
        <taxon>Bacillati</taxon>
        <taxon>Actinomycetota</taxon>
        <taxon>Actinomycetes</taxon>
        <taxon>Pseudonocardiales</taxon>
        <taxon>Pseudonocardiaceae</taxon>
        <taxon>Actinokineospora</taxon>
    </lineage>
</organism>
<comment type="caution">
    <text evidence="1">The sequence shown here is derived from an EMBL/GenBank/DDBJ whole genome shotgun (WGS) entry which is preliminary data.</text>
</comment>
<dbReference type="Gene3D" id="1.10.3290.10">
    <property type="entry name" value="Fido-like domain"/>
    <property type="match status" value="1"/>
</dbReference>